<dbReference type="Gene3D" id="3.40.50.2300">
    <property type="match status" value="4"/>
</dbReference>
<evidence type="ECO:0000256" key="2">
    <source>
        <dbReference type="SAM" id="Coils"/>
    </source>
</evidence>
<keyword evidence="6" id="KW-1185">Reference proteome</keyword>
<feature type="region of interest" description="Disordered" evidence="3">
    <location>
        <begin position="1552"/>
        <end position="1608"/>
    </location>
</feature>
<dbReference type="OrthoDB" id="60033at2759"/>
<feature type="coiled-coil region" evidence="2">
    <location>
        <begin position="1234"/>
        <end position="1265"/>
    </location>
</feature>
<feature type="compositionally biased region" description="Basic and acidic residues" evidence="3">
    <location>
        <begin position="1060"/>
        <end position="1071"/>
    </location>
</feature>
<reference evidence="5 6" key="1">
    <citation type="submission" date="2020-10" db="EMBL/GenBank/DDBJ databases">
        <title>Plant Genome Project.</title>
        <authorList>
            <person name="Zhang R.-G."/>
        </authorList>
    </citation>
    <scope>NUCLEOTIDE SEQUENCE [LARGE SCALE GENOMIC DNA]</scope>
    <source>
        <strain evidence="5">FAFU-HL-1</strain>
        <tissue evidence="5">Leaf</tissue>
    </source>
</reference>
<dbReference type="SMART" id="SM00448">
    <property type="entry name" value="REC"/>
    <property type="match status" value="2"/>
</dbReference>
<feature type="compositionally biased region" description="Basic and acidic residues" evidence="3">
    <location>
        <begin position="1552"/>
        <end position="1562"/>
    </location>
</feature>
<keyword evidence="2" id="KW-0175">Coiled coil</keyword>
<dbReference type="Proteomes" id="UP000657918">
    <property type="component" value="Unassembled WGS sequence"/>
</dbReference>
<proteinExistence type="predicted"/>
<feature type="modified residue" description="4-aspartylphosphate" evidence="1">
    <location>
        <position position="97"/>
    </location>
</feature>
<dbReference type="InterPro" id="IPR011006">
    <property type="entry name" value="CheY-like_superfamily"/>
</dbReference>
<evidence type="ECO:0000256" key="3">
    <source>
        <dbReference type="SAM" id="MobiDB-lite"/>
    </source>
</evidence>
<feature type="compositionally biased region" description="Basic and acidic residues" evidence="3">
    <location>
        <begin position="812"/>
        <end position="838"/>
    </location>
</feature>
<evidence type="ECO:0000256" key="1">
    <source>
        <dbReference type="PROSITE-ProRule" id="PRU00169"/>
    </source>
</evidence>
<dbReference type="PANTHER" id="PTHR43228:SF19">
    <property type="entry name" value="RESPONSE REGULATOR RECEIVER DOMAIN PROTEIN"/>
    <property type="match status" value="1"/>
</dbReference>
<sequence>MLGQGQNQEEINSFINGRRRHRSVVSLTLLETNIRGTNSYSVLVVDDDLADRDSIRRHTMSVGTERQLTMEFQEAKNEKEAVYLHLTGASFDLIIMDEQMPIMTGIQMSLLSLTDKLSSTPMNALKSHWKLHRSLHSFLIPTSKEGLVHRKLECVWVSLVCARFLPLSPSFLTEITALANHKFGASLSQNTHSSLSLSLPKQEQYSSSMASNNQIVLESKKLFSELGYFTAKAQEKRDRFSEEIIAAMSFKIEIEALVTARNNLDQVARAKIDKARQWLNQKTDEFKTEEGLIVAMTADNHKSSLQGGTEQLMNTALGISEDTLPGSWNPMPEEIERVKASVREGLEKARERSFVFKEALSDLAKFFPKSISKKEEDNRNAFGHSGKQAMCSKKREGGNAEESTKTFIHSSMADEDYSQIDPQILNLVKKLDGCIAKFDQRRQVLQNAIESEIEALKKDQRETRELTLTLPRESGDTSCNLEAESQKIANVKQWLDQKALISGDTDTTGDQDQGNTYSVLIVHGDRHARDAIWKHAVVVGTEKQLTMEFQEAKNGKEAVYLHLAGASFDLIVMDDQMPIMTGIQATQLLTDKLSSTLAPTNALKRHWILHRSLPSFLIPTSKEGLMHHKLESIRVSLVCVQLDHFIAKSLEKSDGGSKEIIAAKSFKIEIEASIVARSNLDQEVRSKIDKARQWLNQKMDGFKTEEDDHENKGLIVPMPISSNSTGSSLVSSGEALNFFQCLPYDPKAMAADHHMSCLRGCFEQLMNTLLVVSSEIEKIKVGVRAGLEKARESSFVLKVASSECDEFSPKTTDIDESNKEDDRNASDHSGEQGKEHALPSKTQDGGYVEEDNRNASDHPEEQGNEQALPGMAQGGGDAEEDDRNESDHSGEQGNEHVLPGKTEDGGYAEEDNRIASDHPEEQGNEQALPGMAQGGGDAEDDDRNGSDHSGEQGNEHALPGKTEDGGYAEEDNRIASDHPEEQGNEQALPGKAQGGGDAEEEDRNEYGHSGEQGNEQALPGMAQGGGDAEDDDRNGSDHSGEQGNEHALPGKTQDGGYAEEDNRIASDHPEEQGNEQALPSKAQGGGDAEEDDRNESDHSGEQGNEHALPGKTQDGGYAEEDNRNASDHPEEQGNEQALPGKEQGGGDAEEDNRNEHDHFAEQGNEHALLCKKQDGGDTEEYARNVFLIPSLSLRITKPAIPLPMADEDKTQIERETQNLLKKLDECITKFDQKRQVLQNEIESEIEALKKDQKETREKRSTLIHEFGDTSSNLEAGSREIANVKQWLSQKAPISGDATGDHYQGNTYSVLIVDDDRNARDAIQRYTIRIGTRKHCTMEFQEAKNGKEAVYLHLAGASFDLIVMDDQMPIMTGIQATQLLRKMGVKSQIVGVTSESDHQAFIDAGFNTCISCILEQLSLCLGNFSQRMNESPEARREVIQIIREGASKTSPESSTHMSMADETSHVYYNLESTVAELNDYITETGRKMIASANVFTEGMEELKKNREESLKLFSYLVINMRGIGRGISLLEARKKTAYVNRWLKERTVVIDETKEEEHGDTRYDQSAAPGREQEVPGLGNGSEDDTEGSRKGNKPGREEVKSSSEDSSSTASDKFSVLLVEYDTLDRLFNNTQIIEFGREYNLGMEVKVAKSGEKAILLHSQGASFDLILMDMDMPAHLTSGYQATIQLRSLFGVKSNIVGLTYTSESEEITEFIRAGHLNGCIGKPLNDEKIDSLIPLQKAINWPTAGRQRSARSLNLMV</sequence>
<feature type="domain" description="Response regulatory" evidence="4">
    <location>
        <begin position="518"/>
        <end position="663"/>
    </location>
</feature>
<feature type="modified residue" description="4-aspartylphosphate" evidence="1">
    <location>
        <position position="1671"/>
    </location>
</feature>
<feature type="domain" description="Response regulatory" evidence="4">
    <location>
        <begin position="1308"/>
        <end position="1426"/>
    </location>
</feature>
<feature type="compositionally biased region" description="Basic and acidic residues" evidence="3">
    <location>
        <begin position="1095"/>
        <end position="1104"/>
    </location>
</feature>
<evidence type="ECO:0000259" key="4">
    <source>
        <dbReference type="PROSITE" id="PS50110"/>
    </source>
</evidence>
<feature type="region of interest" description="Disordered" evidence="3">
    <location>
        <begin position="377"/>
        <end position="400"/>
    </location>
</feature>
<dbReference type="InterPro" id="IPR052048">
    <property type="entry name" value="ST_Response_Regulator"/>
</dbReference>
<dbReference type="InterPro" id="IPR001789">
    <property type="entry name" value="Sig_transdc_resp-reg_receiver"/>
</dbReference>
<feature type="region of interest" description="Disordered" evidence="3">
    <location>
        <begin position="806"/>
        <end position="1153"/>
    </location>
</feature>
<evidence type="ECO:0000313" key="6">
    <source>
        <dbReference type="Proteomes" id="UP000657918"/>
    </source>
</evidence>
<dbReference type="PROSITE" id="PS50110">
    <property type="entry name" value="RESPONSE_REGULATORY"/>
    <property type="match status" value="4"/>
</dbReference>
<gene>
    <name evidence="5" type="ORF">SADUNF_Sadunf03G0133100</name>
</gene>
<feature type="compositionally biased region" description="Basic and acidic residues" evidence="3">
    <location>
        <begin position="1033"/>
        <end position="1044"/>
    </location>
</feature>
<dbReference type="GO" id="GO:0000160">
    <property type="term" value="P:phosphorelay signal transduction system"/>
    <property type="evidence" value="ECO:0007669"/>
    <property type="project" value="InterPro"/>
</dbReference>
<name>A0A835THA2_9ROSI</name>
<dbReference type="Pfam" id="PF00072">
    <property type="entry name" value="Response_reg"/>
    <property type="match status" value="2"/>
</dbReference>
<feature type="compositionally biased region" description="Basic and acidic residues" evidence="3">
    <location>
        <begin position="885"/>
        <end position="894"/>
    </location>
</feature>
<dbReference type="EMBL" id="JADGMS010000003">
    <property type="protein sequence ID" value="KAF9686193.1"/>
    <property type="molecule type" value="Genomic_DNA"/>
</dbReference>
<feature type="compositionally biased region" description="Basic and acidic residues" evidence="3">
    <location>
        <begin position="910"/>
        <end position="921"/>
    </location>
</feature>
<comment type="caution">
    <text evidence="5">The sequence shown here is derived from an EMBL/GenBank/DDBJ whole genome shotgun (WGS) entry which is preliminary data.</text>
</comment>
<organism evidence="5 6">
    <name type="scientific">Salix dunnii</name>
    <dbReference type="NCBI Taxonomy" id="1413687"/>
    <lineage>
        <taxon>Eukaryota</taxon>
        <taxon>Viridiplantae</taxon>
        <taxon>Streptophyta</taxon>
        <taxon>Embryophyta</taxon>
        <taxon>Tracheophyta</taxon>
        <taxon>Spermatophyta</taxon>
        <taxon>Magnoliopsida</taxon>
        <taxon>eudicotyledons</taxon>
        <taxon>Gunneridae</taxon>
        <taxon>Pentapetalae</taxon>
        <taxon>rosids</taxon>
        <taxon>fabids</taxon>
        <taxon>Malpighiales</taxon>
        <taxon>Salicaceae</taxon>
        <taxon>Saliceae</taxon>
        <taxon>Salix</taxon>
    </lineage>
</organism>
<keyword evidence="1" id="KW-0597">Phosphoprotein</keyword>
<feature type="domain" description="Response regulatory" evidence="4">
    <location>
        <begin position="1615"/>
        <end position="1740"/>
    </location>
</feature>
<dbReference type="CDD" id="cd17546">
    <property type="entry name" value="REC_hyHK_CKI1_RcsC-like"/>
    <property type="match status" value="2"/>
</dbReference>
<feature type="modified residue" description="4-aspartylphosphate" evidence="1">
    <location>
        <position position="1364"/>
    </location>
</feature>
<evidence type="ECO:0000313" key="5">
    <source>
        <dbReference type="EMBL" id="KAF9686193.1"/>
    </source>
</evidence>
<feature type="compositionally biased region" description="Basic and acidic residues" evidence="3">
    <location>
        <begin position="970"/>
        <end position="981"/>
    </location>
</feature>
<feature type="modified residue" description="4-aspartylphosphate" evidence="1">
    <location>
        <position position="574"/>
    </location>
</feature>
<dbReference type="SUPFAM" id="SSF52172">
    <property type="entry name" value="CheY-like"/>
    <property type="match status" value="4"/>
</dbReference>
<accession>A0A835THA2</accession>
<protein>
    <recommendedName>
        <fullName evidence="4">Response regulatory domain-containing protein</fullName>
    </recommendedName>
</protein>
<feature type="compositionally biased region" description="Basic and acidic residues" evidence="3">
    <location>
        <begin position="1586"/>
        <end position="1603"/>
    </location>
</feature>
<feature type="compositionally biased region" description="Basic and acidic residues" evidence="3">
    <location>
        <begin position="850"/>
        <end position="861"/>
    </location>
</feature>
<feature type="compositionally biased region" description="Basic and acidic residues" evidence="3">
    <location>
        <begin position="943"/>
        <end position="954"/>
    </location>
</feature>
<feature type="domain" description="Response regulatory" evidence="4">
    <location>
        <begin position="41"/>
        <end position="156"/>
    </location>
</feature>
<dbReference type="PANTHER" id="PTHR43228">
    <property type="entry name" value="TWO-COMPONENT RESPONSE REGULATOR"/>
    <property type="match status" value="1"/>
</dbReference>
<feature type="compositionally biased region" description="Basic and acidic residues" evidence="3">
    <location>
        <begin position="1120"/>
        <end position="1131"/>
    </location>
</feature>